<keyword evidence="2" id="KW-1185">Reference proteome</keyword>
<dbReference type="InterPro" id="IPR043129">
    <property type="entry name" value="ATPase_NBD"/>
</dbReference>
<dbReference type="OrthoDB" id="9810372at2"/>
<dbReference type="AlphaFoldDB" id="A0A6N8SDA0"/>
<protein>
    <submittedName>
        <fullName evidence="1">ROK family protein</fullName>
    </submittedName>
</protein>
<dbReference type="InterPro" id="IPR000600">
    <property type="entry name" value="ROK"/>
</dbReference>
<evidence type="ECO:0000313" key="2">
    <source>
        <dbReference type="Proteomes" id="UP000435802"/>
    </source>
</evidence>
<accession>A0A6N8SDA0</accession>
<dbReference type="PANTHER" id="PTHR18964:SF173">
    <property type="entry name" value="GLUCOKINASE"/>
    <property type="match status" value="1"/>
</dbReference>
<dbReference type="EMBL" id="WUMK01000005">
    <property type="protein sequence ID" value="MXN46447.1"/>
    <property type="molecule type" value="Genomic_DNA"/>
</dbReference>
<evidence type="ECO:0000313" key="1">
    <source>
        <dbReference type="EMBL" id="MXN46447.1"/>
    </source>
</evidence>
<dbReference type="SUPFAM" id="SSF53067">
    <property type="entry name" value="Actin-like ATPase domain"/>
    <property type="match status" value="1"/>
</dbReference>
<organism evidence="1 2">
    <name type="scientific">Shinella kummerowiae</name>
    <dbReference type="NCBI Taxonomy" id="417745"/>
    <lineage>
        <taxon>Bacteria</taxon>
        <taxon>Pseudomonadati</taxon>
        <taxon>Pseudomonadota</taxon>
        <taxon>Alphaproteobacteria</taxon>
        <taxon>Hyphomicrobiales</taxon>
        <taxon>Rhizobiaceae</taxon>
        <taxon>Shinella</taxon>
    </lineage>
</organism>
<dbReference type="Proteomes" id="UP000435802">
    <property type="component" value="Unassembled WGS sequence"/>
</dbReference>
<comment type="caution">
    <text evidence="1">The sequence shown here is derived from an EMBL/GenBank/DDBJ whole genome shotgun (WGS) entry which is preliminary data.</text>
</comment>
<name>A0A6N8SDA0_9HYPH</name>
<dbReference type="PANTHER" id="PTHR18964">
    <property type="entry name" value="ROK (REPRESSOR, ORF, KINASE) FAMILY"/>
    <property type="match status" value="1"/>
</dbReference>
<dbReference type="RefSeq" id="WP_160859985.1">
    <property type="nucleotide sequence ID" value="NZ_WUMK01000005.1"/>
</dbReference>
<reference evidence="1 2" key="1">
    <citation type="submission" date="2019-12" db="EMBL/GenBank/DDBJ databases">
        <title>Shinella kummerowiae sp. nov., a symbiotic bacterium isolated from root nodules of the herbal legume Kummerowia stipulacea.</title>
        <authorList>
            <person name="Gao J."/>
        </authorList>
    </citation>
    <scope>NUCLEOTIDE SEQUENCE [LARGE SCALE GENOMIC DNA]</scope>
    <source>
        <strain evidence="1 2">CCBAU 25048</strain>
    </source>
</reference>
<dbReference type="Pfam" id="PF00480">
    <property type="entry name" value="ROK"/>
    <property type="match status" value="1"/>
</dbReference>
<sequence>MPQQDFAIGVDIGGGSTKIGLVSAGGDIVARRRIVVDSSDGADAIVGRYAEAIRDITAAHPQERPLGIGIGFPGRIHPDNLSGNLGNIPALDDFPLAERLGELFSLPAQMENDGTAAGLAEAMFGRDRDAQRLLLIAAGTGIGVSLTIDGKPFITSGGGLGNAGQLIIHGTEGQPCRQGCIGCLESLASGDALNGIARRYCAEVPASALAARARDLGREADASDVIVTAFEGDPAARAMLTDVGRWLGRGAATWAQIFAPDVILLGGGLSAAGDMLLEPLEKEARACGLDMYLAPVRFSLASLGNEAGIIGAAAQIFLANKP</sequence>
<dbReference type="Gene3D" id="3.30.420.40">
    <property type="match status" value="2"/>
</dbReference>
<gene>
    <name evidence="1" type="ORF">GR138_14715</name>
</gene>
<proteinExistence type="predicted"/>